<evidence type="ECO:0000313" key="4">
    <source>
        <dbReference type="Proteomes" id="UP000315403"/>
    </source>
</evidence>
<gene>
    <name evidence="3" type="ORF">DLNHIDIE_03593</name>
</gene>
<dbReference type="PANTHER" id="PTHR42901:SF1">
    <property type="entry name" value="ALCOHOL DEHYDROGENASE"/>
    <property type="match status" value="1"/>
</dbReference>
<protein>
    <submittedName>
        <fullName evidence="3">Putative oxidoreductase</fullName>
        <ecNumber evidence="3">1.-.-.-</ecNumber>
    </submittedName>
</protein>
<dbReference type="Gene3D" id="3.40.50.720">
    <property type="entry name" value="NAD(P)-binding Rossmann-like Domain"/>
    <property type="match status" value="1"/>
</dbReference>
<proteinExistence type="inferred from homology"/>
<dbReference type="Proteomes" id="UP000315403">
    <property type="component" value="Unassembled WGS sequence"/>
</dbReference>
<comment type="similarity">
    <text evidence="1">Belongs to the short-chain dehydrogenases/reductases (SDR) family.</text>
</comment>
<dbReference type="PANTHER" id="PTHR42901">
    <property type="entry name" value="ALCOHOL DEHYDROGENASE"/>
    <property type="match status" value="1"/>
</dbReference>
<dbReference type="RefSeq" id="WP_162502239.1">
    <property type="nucleotide sequence ID" value="NZ_SZUV01000052.1"/>
</dbReference>
<dbReference type="AlphaFoldDB" id="A0A543PYF0"/>
<dbReference type="GO" id="GO:0016491">
    <property type="term" value="F:oxidoreductase activity"/>
    <property type="evidence" value="ECO:0007669"/>
    <property type="project" value="UniProtKB-KW"/>
</dbReference>
<keyword evidence="2 3" id="KW-0560">Oxidoreductase</keyword>
<dbReference type="InterPro" id="IPR036291">
    <property type="entry name" value="NAD(P)-bd_dom_sf"/>
</dbReference>
<evidence type="ECO:0000256" key="1">
    <source>
        <dbReference type="ARBA" id="ARBA00006484"/>
    </source>
</evidence>
<sequence length="92" mass="10325">MSNSETMRLEWPGKPIRITEIDPGFVETEFSLTRFGGDAVRASGVYDGMKPLEAADIADAIVWVVTRPAHVNIDNMIIRPLDEARIDKILRK</sequence>
<dbReference type="EC" id="1.-.-.-" evidence="3"/>
<reference evidence="3 4" key="1">
    <citation type="submission" date="2019-03" db="EMBL/GenBank/DDBJ databases">
        <title>New insights into Acidothiobacillus thiooxidans sulfur metabolism through coupled gene expression, solution geochemistry, microscopy and spectroscopy analyses.</title>
        <authorList>
            <person name="Camacho D."/>
            <person name="Frazao R."/>
            <person name="Fouillen A."/>
            <person name="Nanci A."/>
            <person name="Lang B.F."/>
            <person name="Apte S.C."/>
            <person name="Baron C."/>
            <person name="Warren L.A."/>
        </authorList>
    </citation>
    <scope>NUCLEOTIDE SEQUENCE [LARGE SCALE GENOMIC DNA]</scope>
    <source>
        <strain evidence="3 4">ATCC 19377</strain>
    </source>
</reference>
<evidence type="ECO:0000313" key="3">
    <source>
        <dbReference type="EMBL" id="TQN49089.1"/>
    </source>
</evidence>
<accession>A0A543PYF0</accession>
<organism evidence="3 4">
    <name type="scientific">Acidithiobacillus thiooxidans ATCC 19377</name>
    <dbReference type="NCBI Taxonomy" id="637390"/>
    <lineage>
        <taxon>Bacteria</taxon>
        <taxon>Pseudomonadati</taxon>
        <taxon>Pseudomonadota</taxon>
        <taxon>Acidithiobacillia</taxon>
        <taxon>Acidithiobacillales</taxon>
        <taxon>Acidithiobacillaceae</taxon>
        <taxon>Acidithiobacillus</taxon>
    </lineage>
</organism>
<dbReference type="EMBL" id="SZUV01000052">
    <property type="protein sequence ID" value="TQN49089.1"/>
    <property type="molecule type" value="Genomic_DNA"/>
</dbReference>
<dbReference type="SUPFAM" id="SSF51735">
    <property type="entry name" value="NAD(P)-binding Rossmann-fold domains"/>
    <property type="match status" value="1"/>
</dbReference>
<evidence type="ECO:0000256" key="2">
    <source>
        <dbReference type="ARBA" id="ARBA00023002"/>
    </source>
</evidence>
<name>A0A543PYF0_ACITH</name>
<comment type="caution">
    <text evidence="3">The sequence shown here is derived from an EMBL/GenBank/DDBJ whole genome shotgun (WGS) entry which is preliminary data.</text>
</comment>